<dbReference type="Proteomes" id="UP000749559">
    <property type="component" value="Unassembled WGS sequence"/>
</dbReference>
<evidence type="ECO:0000313" key="1">
    <source>
        <dbReference type="EMBL" id="CAH1778948.1"/>
    </source>
</evidence>
<comment type="caution">
    <text evidence="1">The sequence shown here is derived from an EMBL/GenBank/DDBJ whole genome shotgun (WGS) entry which is preliminary data.</text>
</comment>
<name>A0A8J1UQT9_OWEFU</name>
<evidence type="ECO:0000313" key="2">
    <source>
        <dbReference type="Proteomes" id="UP000749559"/>
    </source>
</evidence>
<accession>A0A8J1UQT9</accession>
<dbReference type="AlphaFoldDB" id="A0A8J1UQT9"/>
<dbReference type="OrthoDB" id="5954366at2759"/>
<keyword evidence="2" id="KW-1185">Reference proteome</keyword>
<proteinExistence type="predicted"/>
<dbReference type="EMBL" id="CAIIXF020000003">
    <property type="protein sequence ID" value="CAH1778948.1"/>
    <property type="molecule type" value="Genomic_DNA"/>
</dbReference>
<protein>
    <submittedName>
        <fullName evidence="1">Uncharacterized protein</fullName>
    </submittedName>
</protein>
<organism evidence="1 2">
    <name type="scientific">Owenia fusiformis</name>
    <name type="common">Polychaete worm</name>
    <dbReference type="NCBI Taxonomy" id="6347"/>
    <lineage>
        <taxon>Eukaryota</taxon>
        <taxon>Metazoa</taxon>
        <taxon>Spiralia</taxon>
        <taxon>Lophotrochozoa</taxon>
        <taxon>Annelida</taxon>
        <taxon>Polychaeta</taxon>
        <taxon>Sedentaria</taxon>
        <taxon>Canalipalpata</taxon>
        <taxon>Sabellida</taxon>
        <taxon>Oweniida</taxon>
        <taxon>Oweniidae</taxon>
        <taxon>Owenia</taxon>
    </lineage>
</organism>
<reference evidence="1" key="1">
    <citation type="submission" date="2022-03" db="EMBL/GenBank/DDBJ databases">
        <authorList>
            <person name="Martin C."/>
        </authorList>
    </citation>
    <scope>NUCLEOTIDE SEQUENCE</scope>
</reference>
<sequence>PNDICFYMPYLTELHLYGNNISALPFDYMDNIEKIHDFCRIVPTPGNVRTIPTSKVTTKIAGGTTLATQQSVQTIQQTDQSSQRSDQTTQGSDQTTQGSDQTTQGSDKTTQVSDQTTQGSDQTTRGSDQTTQGSDQTTQQPNQTLQLLNKLNSLSEQQHRDHALIVSLACGMSVSILLVIIFVLYLIYKAIAKQHPSSQLTNEVPCYEKESYM</sequence>
<gene>
    <name evidence="1" type="ORF">OFUS_LOCUS5803</name>
</gene>
<feature type="non-terminal residue" evidence="1">
    <location>
        <position position="1"/>
    </location>
</feature>